<dbReference type="PANTHER" id="PTHR43853">
    <property type="entry name" value="3-KETOACYL-COA THIOLASE, PEROXISOMAL"/>
    <property type="match status" value="1"/>
</dbReference>
<dbReference type="EMBL" id="JAMZMK010005706">
    <property type="protein sequence ID" value="KAI7752313.1"/>
    <property type="molecule type" value="Genomic_DNA"/>
</dbReference>
<dbReference type="GO" id="GO:0010124">
    <property type="term" value="P:phenylacetate catabolic process"/>
    <property type="evidence" value="ECO:0007669"/>
    <property type="project" value="TreeGrafter"/>
</dbReference>
<feature type="non-terminal residue" evidence="3">
    <location>
        <position position="1"/>
    </location>
</feature>
<protein>
    <recommendedName>
        <fullName evidence="2">Thiolase C-terminal domain-containing protein</fullName>
    </recommendedName>
</protein>
<reference evidence="3" key="1">
    <citation type="submission" date="2022-06" db="EMBL/GenBank/DDBJ databases">
        <title>Uncovering the hologenomic basis of an extraordinary plant invasion.</title>
        <authorList>
            <person name="Bieker V.C."/>
            <person name="Martin M.D."/>
            <person name="Gilbert T."/>
            <person name="Hodgins K."/>
            <person name="Battlay P."/>
            <person name="Petersen B."/>
            <person name="Wilson J."/>
        </authorList>
    </citation>
    <scope>NUCLEOTIDE SEQUENCE</scope>
    <source>
        <strain evidence="3">AA19_3_7</strain>
        <tissue evidence="3">Leaf</tissue>
    </source>
</reference>
<dbReference type="Pfam" id="PF02803">
    <property type="entry name" value="Thiolase_C"/>
    <property type="match status" value="1"/>
</dbReference>
<feature type="non-terminal residue" evidence="3">
    <location>
        <position position="332"/>
    </location>
</feature>
<name>A0AAD5D1T8_AMBAR</name>
<dbReference type="GO" id="GO:0006635">
    <property type="term" value="P:fatty acid beta-oxidation"/>
    <property type="evidence" value="ECO:0007669"/>
    <property type="project" value="TreeGrafter"/>
</dbReference>
<organism evidence="3 4">
    <name type="scientific">Ambrosia artemisiifolia</name>
    <name type="common">Common ragweed</name>
    <dbReference type="NCBI Taxonomy" id="4212"/>
    <lineage>
        <taxon>Eukaryota</taxon>
        <taxon>Viridiplantae</taxon>
        <taxon>Streptophyta</taxon>
        <taxon>Embryophyta</taxon>
        <taxon>Tracheophyta</taxon>
        <taxon>Spermatophyta</taxon>
        <taxon>Magnoliopsida</taxon>
        <taxon>eudicotyledons</taxon>
        <taxon>Gunneridae</taxon>
        <taxon>Pentapetalae</taxon>
        <taxon>asterids</taxon>
        <taxon>campanulids</taxon>
        <taxon>Asterales</taxon>
        <taxon>Asteraceae</taxon>
        <taxon>Asteroideae</taxon>
        <taxon>Heliantheae alliance</taxon>
        <taxon>Heliantheae</taxon>
        <taxon>Ambrosia</taxon>
    </lineage>
</organism>
<dbReference type="PROSITE" id="PS00737">
    <property type="entry name" value="THIOLASE_2"/>
    <property type="match status" value="1"/>
</dbReference>
<dbReference type="GO" id="GO:0003988">
    <property type="term" value="F:acetyl-CoA C-acyltransferase activity"/>
    <property type="evidence" value="ECO:0007669"/>
    <property type="project" value="TreeGrafter"/>
</dbReference>
<comment type="caution">
    <text evidence="3">The sequence shown here is derived from an EMBL/GenBank/DDBJ whole genome shotgun (WGS) entry which is preliminary data.</text>
</comment>
<dbReference type="InterPro" id="IPR020613">
    <property type="entry name" value="Thiolase_CS"/>
</dbReference>
<gene>
    <name evidence="3" type="ORF">M8C21_015059</name>
</gene>
<dbReference type="InterPro" id="IPR020617">
    <property type="entry name" value="Thiolase_C"/>
</dbReference>
<dbReference type="PANTHER" id="PTHR43853:SF15">
    <property type="entry name" value="3-KETOACYL-COA THIOLASE 5, PEROXISOMAL"/>
    <property type="match status" value="1"/>
</dbReference>
<evidence type="ECO:0000259" key="2">
    <source>
        <dbReference type="Pfam" id="PF02803"/>
    </source>
</evidence>
<dbReference type="Proteomes" id="UP001206925">
    <property type="component" value="Unassembled WGS sequence"/>
</dbReference>
<dbReference type="InterPro" id="IPR016039">
    <property type="entry name" value="Thiolase-like"/>
</dbReference>
<evidence type="ECO:0000313" key="4">
    <source>
        <dbReference type="Proteomes" id="UP001206925"/>
    </source>
</evidence>
<evidence type="ECO:0000256" key="1">
    <source>
        <dbReference type="SAM" id="MobiDB-lite"/>
    </source>
</evidence>
<dbReference type="GO" id="GO:0005777">
    <property type="term" value="C:peroxisome"/>
    <property type="evidence" value="ECO:0007669"/>
    <property type="project" value="TreeGrafter"/>
</dbReference>
<dbReference type="InterPro" id="IPR036457">
    <property type="entry name" value="PPM-type-like_dom_sf"/>
</dbReference>
<dbReference type="InterPro" id="IPR050215">
    <property type="entry name" value="Thiolase-like_sf_Thiolase"/>
</dbReference>
<accession>A0AAD5D1T8</accession>
<sequence>DVSVNEKSEVVTIDDSPRKRPKIDVPEEENRLLMEVNEASILSWLQNFENGAFASHFVYCCRKLQLDPQKVNVNGGAMAIGHPLGATGNLLYTYNTPSISIHIKVLRAHCVATLLHEMKRRGKDRHTSIDDPEKHEIHNQYGKDALKEGIGGGGDGHDQYFFGGSLFSGGGGGSSRGRRKQCGEVVVHPLKVSLGDLYNGTSKKLSFTAESLARETKVRYPYLPQNFLDVMRIQNSKDFTTIEEDKVSGTSQSNKMLESQKFLAAQIATVDPGLTACQLSMDHSASIEEEVQRIKREHPDDDCAVMNDRVKGSMIPREIEMRVLDNFALLKA</sequence>
<keyword evidence="4" id="KW-1185">Reference proteome</keyword>
<dbReference type="SUPFAM" id="SSF53901">
    <property type="entry name" value="Thiolase-like"/>
    <property type="match status" value="1"/>
</dbReference>
<feature type="region of interest" description="Disordered" evidence="1">
    <location>
        <begin position="1"/>
        <end position="21"/>
    </location>
</feature>
<dbReference type="Gene3D" id="3.40.47.10">
    <property type="match status" value="1"/>
</dbReference>
<proteinExistence type="predicted"/>
<dbReference type="Gene3D" id="3.60.40.10">
    <property type="entry name" value="PPM-type phosphatase domain"/>
    <property type="match status" value="1"/>
</dbReference>
<dbReference type="AlphaFoldDB" id="A0AAD5D1T8"/>
<evidence type="ECO:0000313" key="3">
    <source>
        <dbReference type="EMBL" id="KAI7752313.1"/>
    </source>
</evidence>
<feature type="domain" description="Thiolase C-terminal" evidence="2">
    <location>
        <begin position="50"/>
        <end position="91"/>
    </location>
</feature>